<dbReference type="Pfam" id="PF00400">
    <property type="entry name" value="WD40"/>
    <property type="match status" value="2"/>
</dbReference>
<dbReference type="AlphaFoldDB" id="A0A443RYB2"/>
<dbReference type="OrthoDB" id="10264753at2759"/>
<dbReference type="InterPro" id="IPR015943">
    <property type="entry name" value="WD40/YVTN_repeat-like_dom_sf"/>
</dbReference>
<evidence type="ECO:0000313" key="5">
    <source>
        <dbReference type="EMBL" id="RWS20331.1"/>
    </source>
</evidence>
<feature type="compositionally biased region" description="Basic and acidic residues" evidence="4">
    <location>
        <begin position="1"/>
        <end position="12"/>
    </location>
</feature>
<comment type="caution">
    <text evidence="5">The sequence shown here is derived from an EMBL/GenBank/DDBJ whole genome shotgun (WGS) entry which is preliminary data.</text>
</comment>
<dbReference type="InterPro" id="IPR036322">
    <property type="entry name" value="WD40_repeat_dom_sf"/>
</dbReference>
<dbReference type="PROSITE" id="PS50082">
    <property type="entry name" value="WD_REPEATS_2"/>
    <property type="match status" value="2"/>
</dbReference>
<dbReference type="STRING" id="299467.A0A443RYB2"/>
<reference evidence="5 6" key="1">
    <citation type="journal article" date="2018" name="Gigascience">
        <title>Genomes of trombidid mites reveal novel predicted allergens and laterally-transferred genes associated with secondary metabolism.</title>
        <authorList>
            <person name="Dong X."/>
            <person name="Chaisiri K."/>
            <person name="Xia D."/>
            <person name="Armstrong S.D."/>
            <person name="Fang Y."/>
            <person name="Donnelly M.J."/>
            <person name="Kadowaki T."/>
            <person name="McGarry J.W."/>
            <person name="Darby A.C."/>
            <person name="Makepeace B.L."/>
        </authorList>
    </citation>
    <scope>NUCLEOTIDE SEQUENCE [LARGE SCALE GENOMIC DNA]</scope>
    <source>
        <strain evidence="5">UoL-UT</strain>
    </source>
</reference>
<dbReference type="SUPFAM" id="SSF50978">
    <property type="entry name" value="WD40 repeat-like"/>
    <property type="match status" value="1"/>
</dbReference>
<dbReference type="FunFam" id="2.130.10.10:FF:000471">
    <property type="entry name" value="Peptidylprolyl isomerase domain and WD repeat-containing protein"/>
    <property type="match status" value="1"/>
</dbReference>
<dbReference type="PANTHER" id="PTHR22847">
    <property type="entry name" value="WD40 REPEAT PROTEIN"/>
    <property type="match status" value="1"/>
</dbReference>
<evidence type="ECO:0000256" key="4">
    <source>
        <dbReference type="SAM" id="MobiDB-lite"/>
    </source>
</evidence>
<dbReference type="Proteomes" id="UP000288716">
    <property type="component" value="Unassembled WGS sequence"/>
</dbReference>
<gene>
    <name evidence="5" type="ORF">B4U80_08310</name>
</gene>
<evidence type="ECO:0000313" key="6">
    <source>
        <dbReference type="Proteomes" id="UP000288716"/>
    </source>
</evidence>
<keyword evidence="1 3" id="KW-0853">WD repeat</keyword>
<accession>A0A443RYB2</accession>
<organism evidence="5 6">
    <name type="scientific">Leptotrombidium deliense</name>
    <dbReference type="NCBI Taxonomy" id="299467"/>
    <lineage>
        <taxon>Eukaryota</taxon>
        <taxon>Metazoa</taxon>
        <taxon>Ecdysozoa</taxon>
        <taxon>Arthropoda</taxon>
        <taxon>Chelicerata</taxon>
        <taxon>Arachnida</taxon>
        <taxon>Acari</taxon>
        <taxon>Acariformes</taxon>
        <taxon>Trombidiformes</taxon>
        <taxon>Prostigmata</taxon>
        <taxon>Anystina</taxon>
        <taxon>Parasitengona</taxon>
        <taxon>Trombiculoidea</taxon>
        <taxon>Trombiculidae</taxon>
        <taxon>Leptotrombidium</taxon>
    </lineage>
</organism>
<dbReference type="Gene3D" id="2.130.10.10">
    <property type="entry name" value="YVTN repeat-like/Quinoprotein amine dehydrogenase"/>
    <property type="match status" value="1"/>
</dbReference>
<dbReference type="VEuPathDB" id="VectorBase:LDEU011709"/>
<dbReference type="EMBL" id="NCKV01018265">
    <property type="protein sequence ID" value="RWS20331.1"/>
    <property type="molecule type" value="Genomic_DNA"/>
</dbReference>
<dbReference type="SMART" id="SM00320">
    <property type="entry name" value="WD40"/>
    <property type="match status" value="4"/>
</dbReference>
<sequence length="350" mass="39768">MSEKRKLDDSQSKSENQQQIISAGDGCDVNVVVSDDSSKKRVKSVEYEHLFIKNLPSSEAYEKSYMHRDVVYRIVVTSKTDFIITSSVDGCIKFWKKAAYGIEFVKHFRAHVGNIQHICCNSTGTLLATISNDKTVKVFDIINFDMINMIKLNFTPGKCEWIHSAGDPISALAVSDLKSSFIYIFDGKGDGSPMNIIEKLHSVPVSILKYNHVFSTMVSVDTNGMLEYWSSPENDYKFPQSVVDFQYKIETDLFEFVKTKTTPFDLSFSEDGLLFASISSDRKIRIFKFLTGKIVRVFDEGLQQLQATQQVKQVLSNVEFARRMAVEKELEKSDAFSYQTIKFDSSGYFV</sequence>
<dbReference type="GO" id="GO:0016853">
    <property type="term" value="F:isomerase activity"/>
    <property type="evidence" value="ECO:0007669"/>
    <property type="project" value="UniProtKB-KW"/>
</dbReference>
<evidence type="ECO:0000256" key="1">
    <source>
        <dbReference type="ARBA" id="ARBA00022574"/>
    </source>
</evidence>
<name>A0A443RYB2_9ACAR</name>
<keyword evidence="6" id="KW-1185">Reference proteome</keyword>
<dbReference type="InterPro" id="IPR001680">
    <property type="entry name" value="WD40_rpt"/>
</dbReference>
<dbReference type="PANTHER" id="PTHR22847:SF637">
    <property type="entry name" value="WD REPEAT DOMAIN 5B"/>
    <property type="match status" value="1"/>
</dbReference>
<dbReference type="GO" id="GO:1990234">
    <property type="term" value="C:transferase complex"/>
    <property type="evidence" value="ECO:0007669"/>
    <property type="project" value="UniProtKB-ARBA"/>
</dbReference>
<feature type="non-terminal residue" evidence="5">
    <location>
        <position position="350"/>
    </location>
</feature>
<feature type="region of interest" description="Disordered" evidence="4">
    <location>
        <begin position="1"/>
        <end position="22"/>
    </location>
</feature>
<keyword evidence="5" id="KW-0413">Isomerase</keyword>
<evidence type="ECO:0000256" key="3">
    <source>
        <dbReference type="PROSITE-ProRule" id="PRU00221"/>
    </source>
</evidence>
<proteinExistence type="predicted"/>
<feature type="repeat" description="WD" evidence="3">
    <location>
        <begin position="108"/>
        <end position="149"/>
    </location>
</feature>
<protein>
    <submittedName>
        <fullName evidence="5">Peptidylprolyl isomerase domain and WD repeat-containing protein 1-like protein</fullName>
    </submittedName>
</protein>
<keyword evidence="2" id="KW-0677">Repeat</keyword>
<evidence type="ECO:0000256" key="2">
    <source>
        <dbReference type="ARBA" id="ARBA00022737"/>
    </source>
</evidence>
<feature type="repeat" description="WD" evidence="3">
    <location>
        <begin position="64"/>
        <end position="96"/>
    </location>
</feature>